<evidence type="ECO:0000259" key="5">
    <source>
        <dbReference type="Pfam" id="PF07992"/>
    </source>
</evidence>
<proteinExistence type="predicted"/>
<evidence type="ECO:0000256" key="3">
    <source>
        <dbReference type="ARBA" id="ARBA00022827"/>
    </source>
</evidence>
<evidence type="ECO:0000259" key="6">
    <source>
        <dbReference type="Pfam" id="PF14759"/>
    </source>
</evidence>
<dbReference type="GO" id="GO:0016651">
    <property type="term" value="F:oxidoreductase activity, acting on NAD(P)H"/>
    <property type="evidence" value="ECO:0007669"/>
    <property type="project" value="TreeGrafter"/>
</dbReference>
<evidence type="ECO:0000256" key="1">
    <source>
        <dbReference type="ARBA" id="ARBA00001974"/>
    </source>
</evidence>
<accession>A0A8H2K6F6</accession>
<keyword evidence="3" id="KW-0274">FAD</keyword>
<sequence length="397" mass="42625">MDRVVIVGGSLAGVNAAEALREHGFEGDLTLISAEESLPYDRPPLSKQMLLTDMAPEQLLLKESDWYEKNGLDVVLGNPARGLDPIAQRVALSDGTEREYDGLVLATGSAVRELSVVHGEPRLHVLHSMDDAIRLRAEFAPGKHLVLVGGGFIGLEVAAAARWQGLDVTVIARGPAPLSRVFVGDIGRWYQGLHERNGVNVRCGSALEAIEWGINGAVVTLTNGSVINADIVVAGVGSTPAVEWLANSGVEITNGLACTPDLMTSVPNVVAAGDIVSWRNPIFDEEMRVEHWTNAIDQGRHAAATLLGNRDPFASVPYFWTDQFDTKMRFVGRTTGADHTNIETLSDDKLVATFGRDGVVIGAVCIGAPRQLAKYKVAIQNRTPWDEAVEASLIAAR</sequence>
<gene>
    <name evidence="7" type="ORF">FB472_1652</name>
</gene>
<dbReference type="PRINTS" id="PR00411">
    <property type="entry name" value="PNDRDTASEI"/>
</dbReference>
<dbReference type="Proteomes" id="UP000316560">
    <property type="component" value="Unassembled WGS sequence"/>
</dbReference>
<dbReference type="AlphaFoldDB" id="A0A8H2K6F6"/>
<dbReference type="Gene3D" id="3.50.50.60">
    <property type="entry name" value="FAD/NAD(P)-binding domain"/>
    <property type="match status" value="2"/>
</dbReference>
<dbReference type="SUPFAM" id="SSF51905">
    <property type="entry name" value="FAD/NAD(P)-binding domain"/>
    <property type="match status" value="1"/>
</dbReference>
<keyword evidence="4" id="KW-0560">Oxidoreductase</keyword>
<dbReference type="PRINTS" id="PR00368">
    <property type="entry name" value="FADPNR"/>
</dbReference>
<name>A0A8H2K6F6_9MICO</name>
<feature type="domain" description="FAD/NAD(P)-binding" evidence="5">
    <location>
        <begin position="3"/>
        <end position="299"/>
    </location>
</feature>
<dbReference type="Pfam" id="PF07992">
    <property type="entry name" value="Pyr_redox_2"/>
    <property type="match status" value="1"/>
</dbReference>
<dbReference type="SUPFAM" id="SSF55424">
    <property type="entry name" value="FAD/NAD-linked reductases, dimerisation (C-terminal) domain"/>
    <property type="match status" value="1"/>
</dbReference>
<dbReference type="EMBL" id="VFRA01000001">
    <property type="protein sequence ID" value="TQO20045.1"/>
    <property type="molecule type" value="Genomic_DNA"/>
</dbReference>
<keyword evidence="8" id="KW-1185">Reference proteome</keyword>
<dbReference type="OrthoDB" id="1145at2"/>
<dbReference type="InterPro" id="IPR016156">
    <property type="entry name" value="FAD/NAD-linked_Rdtase_dimer_sf"/>
</dbReference>
<dbReference type="InterPro" id="IPR023753">
    <property type="entry name" value="FAD/NAD-binding_dom"/>
</dbReference>
<dbReference type="InterPro" id="IPR036188">
    <property type="entry name" value="FAD/NAD-bd_sf"/>
</dbReference>
<keyword evidence="2" id="KW-0285">Flavoprotein</keyword>
<reference evidence="7 8" key="1">
    <citation type="submission" date="2019-06" db="EMBL/GenBank/DDBJ databases">
        <title>Sequencing the genomes of 1000 actinobacteria strains.</title>
        <authorList>
            <person name="Klenk H.-P."/>
        </authorList>
    </citation>
    <scope>NUCLEOTIDE SEQUENCE [LARGE SCALE GENOMIC DNA]</scope>
    <source>
        <strain evidence="7 8">DSM 21947</strain>
    </source>
</reference>
<feature type="domain" description="Reductase C-terminal" evidence="6">
    <location>
        <begin position="318"/>
        <end position="388"/>
    </location>
</feature>
<dbReference type="Gene3D" id="3.30.390.30">
    <property type="match status" value="1"/>
</dbReference>
<evidence type="ECO:0000313" key="7">
    <source>
        <dbReference type="EMBL" id="TQO20045.1"/>
    </source>
</evidence>
<evidence type="ECO:0000256" key="2">
    <source>
        <dbReference type="ARBA" id="ARBA00022630"/>
    </source>
</evidence>
<dbReference type="GO" id="GO:0005737">
    <property type="term" value="C:cytoplasm"/>
    <property type="evidence" value="ECO:0007669"/>
    <property type="project" value="TreeGrafter"/>
</dbReference>
<protein>
    <submittedName>
        <fullName evidence="7">NADPH-dependent 2,4-dienoyl-CoA reductase/sulfur reductase-like enzyme</fullName>
    </submittedName>
</protein>
<evidence type="ECO:0000256" key="4">
    <source>
        <dbReference type="ARBA" id="ARBA00023002"/>
    </source>
</evidence>
<dbReference type="PANTHER" id="PTHR43557">
    <property type="entry name" value="APOPTOSIS-INDUCING FACTOR 1"/>
    <property type="match status" value="1"/>
</dbReference>
<dbReference type="PANTHER" id="PTHR43557:SF2">
    <property type="entry name" value="RIESKE DOMAIN-CONTAINING PROTEIN-RELATED"/>
    <property type="match status" value="1"/>
</dbReference>
<organism evidence="7 8">
    <name type="scientific">Rhodoglobus vestalii</name>
    <dbReference type="NCBI Taxonomy" id="193384"/>
    <lineage>
        <taxon>Bacteria</taxon>
        <taxon>Bacillati</taxon>
        <taxon>Actinomycetota</taxon>
        <taxon>Actinomycetes</taxon>
        <taxon>Micrococcales</taxon>
        <taxon>Microbacteriaceae</taxon>
        <taxon>Rhodoglobus</taxon>
    </lineage>
</organism>
<dbReference type="Pfam" id="PF14759">
    <property type="entry name" value="Reductase_C"/>
    <property type="match status" value="1"/>
</dbReference>
<evidence type="ECO:0000313" key="8">
    <source>
        <dbReference type="Proteomes" id="UP000316560"/>
    </source>
</evidence>
<comment type="cofactor">
    <cofactor evidence="1">
        <name>FAD</name>
        <dbReference type="ChEBI" id="CHEBI:57692"/>
    </cofactor>
</comment>
<dbReference type="InterPro" id="IPR028202">
    <property type="entry name" value="Reductase_C"/>
</dbReference>
<comment type="caution">
    <text evidence="7">The sequence shown here is derived from an EMBL/GenBank/DDBJ whole genome shotgun (WGS) entry which is preliminary data.</text>
</comment>
<dbReference type="InterPro" id="IPR050446">
    <property type="entry name" value="FAD-oxidoreductase/Apoptosis"/>
</dbReference>
<dbReference type="RefSeq" id="WP_141990452.1">
    <property type="nucleotide sequence ID" value="NZ_VFRA01000001.1"/>
</dbReference>